<reference evidence="3 4" key="1">
    <citation type="journal article" date="2019" name="PLoS Negl. Trop. Dis.">
        <title>Whole genome sequencing of Entamoeba nuttalli reveals mammalian host-related molecular signatures and a novel octapeptide-repeat surface protein.</title>
        <authorList>
            <person name="Tanaka M."/>
            <person name="Makiuchi T."/>
            <person name="Komiyama T."/>
            <person name="Shiina T."/>
            <person name="Osaki K."/>
            <person name="Tachibana H."/>
        </authorList>
    </citation>
    <scope>NUCLEOTIDE SEQUENCE [LARGE SCALE GENOMIC DNA]</scope>
    <source>
        <strain evidence="3 4">P19-061405</strain>
    </source>
</reference>
<dbReference type="PROSITE" id="PS50280">
    <property type="entry name" value="SET"/>
    <property type="match status" value="1"/>
</dbReference>
<dbReference type="Gene3D" id="2.170.270.10">
    <property type="entry name" value="SET domain"/>
    <property type="match status" value="1"/>
</dbReference>
<comment type="function">
    <text evidence="1">Probable methyltransferase.</text>
</comment>
<organism evidence="3 4">
    <name type="scientific">Entamoeba nuttalli</name>
    <dbReference type="NCBI Taxonomy" id="412467"/>
    <lineage>
        <taxon>Eukaryota</taxon>
        <taxon>Amoebozoa</taxon>
        <taxon>Evosea</taxon>
        <taxon>Archamoebae</taxon>
        <taxon>Mastigamoebida</taxon>
        <taxon>Entamoebidae</taxon>
        <taxon>Entamoeba</taxon>
    </lineage>
</organism>
<dbReference type="InterPro" id="IPR050869">
    <property type="entry name" value="H3K4_H4K5_MeTrfase"/>
</dbReference>
<name>A0ABQ0DP43_9EUKA</name>
<evidence type="ECO:0000259" key="2">
    <source>
        <dbReference type="PROSITE" id="PS50280"/>
    </source>
</evidence>
<dbReference type="PANTHER" id="PTHR12197:SF251">
    <property type="entry name" value="EG:BACR7C10.4 PROTEIN"/>
    <property type="match status" value="1"/>
</dbReference>
<sequence>MQKGIYPEFNDSIDHNYDISIPSRTDFIDRKNMPIYNSYEELFEGDFPKRKWVMEDIPGKGRGVICCRPIKAGELVFKERASILYIGPETKDENKDSTFELIKKVYEGDATATPSFVAQLAQNPSRENEFENHVQWMFNEFKNNSYQFKYEVVLDELRKIVNGIHTNSFSLDFQEGFGVFMGCSLVNHSCSENMGWHTVGDTMYYTALKDIEVGTELTISYSFPNVNSKRIRYYHDYYGFDCDCVLCTKGIDNWRVFDCIYCGGLIYPDENEWICHTCKRKSTQEEIFFYEAEEKAIMQFKHESRYRWFFRPLRKMSPYHMYLFKALRNYFMTQACSNPIQIAEEVLLPIAEFHRDISHGRLYAAILEQYSLVLLKYCQTVTILEEWCKKKALECLRKAYDYRCLIGMGISGYAAAIYLENLKYFDPENLKGPIVHYEEY</sequence>
<evidence type="ECO:0000313" key="3">
    <source>
        <dbReference type="EMBL" id="GAB1224622.1"/>
    </source>
</evidence>
<feature type="domain" description="SET" evidence="2">
    <location>
        <begin position="50"/>
        <end position="222"/>
    </location>
</feature>
<protein>
    <recommendedName>
        <fullName evidence="2">SET domain-containing protein</fullName>
    </recommendedName>
</protein>
<dbReference type="SMART" id="SM00317">
    <property type="entry name" value="SET"/>
    <property type="match status" value="1"/>
</dbReference>
<keyword evidence="4" id="KW-1185">Reference proteome</keyword>
<dbReference type="CDD" id="cd20071">
    <property type="entry name" value="SET_SMYD"/>
    <property type="match status" value="1"/>
</dbReference>
<dbReference type="EMBL" id="BAAFRS010000211">
    <property type="protein sequence ID" value="GAB1224622.1"/>
    <property type="molecule type" value="Genomic_DNA"/>
</dbReference>
<dbReference type="SUPFAM" id="SSF82199">
    <property type="entry name" value="SET domain"/>
    <property type="match status" value="1"/>
</dbReference>
<accession>A0ABQ0DP43</accession>
<evidence type="ECO:0000256" key="1">
    <source>
        <dbReference type="ARBA" id="ARBA00004038"/>
    </source>
</evidence>
<evidence type="ECO:0000313" key="4">
    <source>
        <dbReference type="Proteomes" id="UP001628156"/>
    </source>
</evidence>
<dbReference type="InterPro" id="IPR001214">
    <property type="entry name" value="SET_dom"/>
</dbReference>
<dbReference type="InterPro" id="IPR046341">
    <property type="entry name" value="SET_dom_sf"/>
</dbReference>
<dbReference type="Pfam" id="PF00856">
    <property type="entry name" value="SET"/>
    <property type="match status" value="1"/>
</dbReference>
<comment type="caution">
    <text evidence="3">The sequence shown here is derived from an EMBL/GenBank/DDBJ whole genome shotgun (WGS) entry which is preliminary data.</text>
</comment>
<proteinExistence type="predicted"/>
<gene>
    <name evidence="3" type="ORF">ENUP19_0211G0021</name>
</gene>
<dbReference type="Proteomes" id="UP001628156">
    <property type="component" value="Unassembled WGS sequence"/>
</dbReference>
<dbReference type="PANTHER" id="PTHR12197">
    <property type="entry name" value="HISTONE-LYSINE N-METHYLTRANSFERASE SMYD"/>
    <property type="match status" value="1"/>
</dbReference>